<evidence type="ECO:0000313" key="6">
    <source>
        <dbReference type="EMBL" id="SCY37000.1"/>
    </source>
</evidence>
<keyword evidence="2" id="KW-0964">Secreted</keyword>
<keyword evidence="7" id="KW-1185">Reference proteome</keyword>
<feature type="transmembrane region" description="Helical" evidence="4">
    <location>
        <begin position="123"/>
        <end position="143"/>
    </location>
</feature>
<dbReference type="EMBL" id="FMVF01000005">
    <property type="protein sequence ID" value="SCY37000.1"/>
    <property type="molecule type" value="Genomic_DNA"/>
</dbReference>
<keyword evidence="3" id="KW-0572">Peptidoglycan-anchor</keyword>
<dbReference type="OrthoDB" id="894278at2"/>
<evidence type="ECO:0000313" key="7">
    <source>
        <dbReference type="Proteomes" id="UP000199354"/>
    </source>
</evidence>
<keyword evidence="1" id="KW-0134">Cell wall</keyword>
<name>A0A1G5FDQ5_9FLAO</name>
<proteinExistence type="predicted"/>
<feature type="transmembrane region" description="Helical" evidence="4">
    <location>
        <begin position="96"/>
        <end position="117"/>
    </location>
</feature>
<gene>
    <name evidence="6" type="ORF">SAMN02927903_01253</name>
</gene>
<evidence type="ECO:0000256" key="3">
    <source>
        <dbReference type="ARBA" id="ARBA00023088"/>
    </source>
</evidence>
<evidence type="ECO:0000256" key="1">
    <source>
        <dbReference type="ARBA" id="ARBA00022512"/>
    </source>
</evidence>
<keyword evidence="4" id="KW-0812">Transmembrane</keyword>
<evidence type="ECO:0000256" key="2">
    <source>
        <dbReference type="ARBA" id="ARBA00022525"/>
    </source>
</evidence>
<protein>
    <recommendedName>
        <fullName evidence="5">Gram-positive cocci surface proteins LPxTG domain-containing protein</fullName>
    </recommendedName>
</protein>
<keyword evidence="4" id="KW-0472">Membrane</keyword>
<organism evidence="6 7">
    <name type="scientific">Flavobacterium caeni</name>
    <dbReference type="NCBI Taxonomy" id="490189"/>
    <lineage>
        <taxon>Bacteria</taxon>
        <taxon>Pseudomonadati</taxon>
        <taxon>Bacteroidota</taxon>
        <taxon>Flavobacteriia</taxon>
        <taxon>Flavobacteriales</taxon>
        <taxon>Flavobacteriaceae</taxon>
        <taxon>Flavobacterium</taxon>
    </lineage>
</organism>
<reference evidence="6 7" key="1">
    <citation type="submission" date="2016-10" db="EMBL/GenBank/DDBJ databases">
        <authorList>
            <person name="de Groot N.N."/>
        </authorList>
    </citation>
    <scope>NUCLEOTIDE SEQUENCE [LARGE SCALE GENOMIC DNA]</scope>
    <source>
        <strain evidence="6 7">CGMCC 1.7031</strain>
    </source>
</reference>
<dbReference type="RefSeq" id="WP_091141443.1">
    <property type="nucleotide sequence ID" value="NZ_FMVF01000005.1"/>
</dbReference>
<dbReference type="Proteomes" id="UP000199354">
    <property type="component" value="Unassembled WGS sequence"/>
</dbReference>
<keyword evidence="4" id="KW-1133">Transmembrane helix</keyword>
<sequence length="160" mass="18166">MKTPLLLPYRYKRIGWLLFVPALIVGLLALTVHDHLLGWRLTLPSVVSDGLLSPSRYFTLVKAEITYTLAGSLTIIGGLLVAFSREKEEDEYVAQLRLSSLLWAVLVNYGLLLLAFLTVYGTAFLMVLPLNMFTVLVLFIARFEYALYQNRKWATDEEHA</sequence>
<feature type="transmembrane region" description="Helical" evidence="4">
    <location>
        <begin position="14"/>
        <end position="33"/>
    </location>
</feature>
<dbReference type="Pfam" id="PF00746">
    <property type="entry name" value="Gram_pos_anchor"/>
    <property type="match status" value="1"/>
</dbReference>
<dbReference type="AlphaFoldDB" id="A0A1G5FDQ5"/>
<dbReference type="STRING" id="490189.SAMN02927903_01253"/>
<accession>A0A1G5FDQ5</accession>
<evidence type="ECO:0000259" key="5">
    <source>
        <dbReference type="Pfam" id="PF00746"/>
    </source>
</evidence>
<dbReference type="InterPro" id="IPR019931">
    <property type="entry name" value="LPXTG_anchor"/>
</dbReference>
<feature type="domain" description="Gram-positive cocci surface proteins LPxTG" evidence="5">
    <location>
        <begin position="62"/>
        <end position="90"/>
    </location>
</feature>
<feature type="transmembrane region" description="Helical" evidence="4">
    <location>
        <begin position="65"/>
        <end position="84"/>
    </location>
</feature>
<evidence type="ECO:0000256" key="4">
    <source>
        <dbReference type="SAM" id="Phobius"/>
    </source>
</evidence>